<protein>
    <submittedName>
        <fullName evidence="1">Uncharacterized protein</fullName>
    </submittedName>
</protein>
<dbReference type="EMBL" id="LNQE01000396">
    <property type="protein sequence ID" value="KUG26849.1"/>
    <property type="molecule type" value="Genomic_DNA"/>
</dbReference>
<reference evidence="1" key="1">
    <citation type="journal article" date="2015" name="Proc. Natl. Acad. Sci. U.S.A.">
        <title>Networks of energetic and metabolic interactions define dynamics in microbial communities.</title>
        <authorList>
            <person name="Embree M."/>
            <person name="Liu J.K."/>
            <person name="Al-Bassam M.M."/>
            <person name="Zengler K."/>
        </authorList>
    </citation>
    <scope>NUCLEOTIDE SEQUENCE</scope>
</reference>
<dbReference type="AlphaFoldDB" id="A0A0W8G185"/>
<accession>A0A0W8G185</accession>
<gene>
    <name evidence="1" type="ORF">ASZ90_003289</name>
</gene>
<organism evidence="1">
    <name type="scientific">hydrocarbon metagenome</name>
    <dbReference type="NCBI Taxonomy" id="938273"/>
    <lineage>
        <taxon>unclassified sequences</taxon>
        <taxon>metagenomes</taxon>
        <taxon>ecological metagenomes</taxon>
    </lineage>
</organism>
<sequence length="205" mass="23837">MQAEIKTVKNDAQNTILLAEEKFDIQLENIRQKTEALALTEAEERVKTILKAQNLGVIVEANVEQEVQRVLGNHIQRKIEESLKEFNNDLNDIVELVYAASEMRIGARSGYEKLNLFSNSHKKEDFKKRASILINEITSYYKIVKFEGYASYFSDKSVQDIIRIIKEEYDLHHVAAAFNRLNEITNEKFEMFDFRKVSDWAANNK</sequence>
<comment type="caution">
    <text evidence="1">The sequence shown here is derived from an EMBL/GenBank/DDBJ whole genome shotgun (WGS) entry which is preliminary data.</text>
</comment>
<proteinExistence type="predicted"/>
<evidence type="ECO:0000313" key="1">
    <source>
        <dbReference type="EMBL" id="KUG26849.1"/>
    </source>
</evidence>
<name>A0A0W8G185_9ZZZZ</name>